<dbReference type="InterPro" id="IPR041122">
    <property type="entry name" value="RecJ_OB"/>
</dbReference>
<gene>
    <name evidence="10" type="ORF">HMPREF9013_0591</name>
</gene>
<keyword evidence="6" id="KW-0175">Coiled coil</keyword>
<evidence type="ECO:0000259" key="9">
    <source>
        <dbReference type="Pfam" id="PF17768"/>
    </source>
</evidence>
<feature type="domain" description="DDH" evidence="7">
    <location>
        <begin position="66"/>
        <end position="197"/>
    </location>
</feature>
<protein>
    <recommendedName>
        <fullName evidence="2">Single-stranded-DNA-specific exonuclease RecJ</fullName>
    </recommendedName>
</protein>
<dbReference type="GO" id="GO:0004527">
    <property type="term" value="F:exonuclease activity"/>
    <property type="evidence" value="ECO:0007669"/>
    <property type="project" value="UniProtKB-KW"/>
</dbReference>
<dbReference type="InterPro" id="IPR051673">
    <property type="entry name" value="SSDNA_exonuclease_RecJ"/>
</dbReference>
<dbReference type="PANTHER" id="PTHR30255:SF2">
    <property type="entry name" value="SINGLE-STRANDED-DNA-SPECIFIC EXONUCLEASE RECJ"/>
    <property type="match status" value="1"/>
</dbReference>
<dbReference type="Gene3D" id="3.10.310.30">
    <property type="match status" value="1"/>
</dbReference>
<sequence>MWHKRIIEQNPYPVDNLVGKLLSMVSQDKEKIHEVLSSSRQIMYSKAACVLNGVQRLKKAKENKEKVLIAGDYDCDGVCSTAIMKYSLDQYGILNGYYIPDRVKEGYGLQVHTVELAKEKGYSLIITVDNGVKAFAAIEKAKELGIEVIVSDHHQIEEPVPVDILVHPDLMEKEYRYFSGAGVALQISYYLIGEAKEMVVLAGVAALGDVMPPFAQTRPLIQKAVQYLQEGYMPALQKLVPKGNQINVQTIQFSIIPKLNSLGRMSHLANVNQLVLYLLTRNEEAQIKMAKQIDHINQERKKVSQIKAKELEEKVQDQAIEVLYDPDLLEGVCGLIAGRITNKINRPCLVLTKTDGDMIKGSGRSIPGVNLFEALKDFEFYEAFGGHEQACGLSVLEENFSAFENYVAEIQLAVNQEVGKEALWIETEDFSFQAVQSLMKLEPYPSEWKNPFVWIEHPSQIVFRNYPSMQKYEFEVNGEKVEAVLYANKGIQADSKATNFIGTLSMNSFRNQEKIQMIIEDLW</sequence>
<dbReference type="InterPro" id="IPR001667">
    <property type="entry name" value="DDH_dom"/>
</dbReference>
<dbReference type="InterPro" id="IPR038763">
    <property type="entry name" value="DHH_sf"/>
</dbReference>
<dbReference type="Proteomes" id="UP000005017">
    <property type="component" value="Unassembled WGS sequence"/>
</dbReference>
<feature type="domain" description="RecJ OB" evidence="9">
    <location>
        <begin position="425"/>
        <end position="521"/>
    </location>
</feature>
<name>D2MQN7_9FIRM</name>
<dbReference type="InterPro" id="IPR003156">
    <property type="entry name" value="DHHA1_dom"/>
</dbReference>
<organism evidence="10 11">
    <name type="scientific">Bulleidia extructa W1219</name>
    <dbReference type="NCBI Taxonomy" id="679192"/>
    <lineage>
        <taxon>Bacteria</taxon>
        <taxon>Bacillati</taxon>
        <taxon>Bacillota</taxon>
        <taxon>Erysipelotrichia</taxon>
        <taxon>Erysipelotrichales</taxon>
        <taxon>Erysipelotrichaceae</taxon>
        <taxon>Bulleidia</taxon>
    </lineage>
</organism>
<dbReference type="AlphaFoldDB" id="D2MQN7"/>
<evidence type="ECO:0000256" key="6">
    <source>
        <dbReference type="SAM" id="Coils"/>
    </source>
</evidence>
<evidence type="ECO:0000256" key="4">
    <source>
        <dbReference type="ARBA" id="ARBA00022801"/>
    </source>
</evidence>
<feature type="domain" description="DHHA1" evidence="8">
    <location>
        <begin position="325"/>
        <end position="407"/>
    </location>
</feature>
<evidence type="ECO:0000256" key="1">
    <source>
        <dbReference type="ARBA" id="ARBA00005915"/>
    </source>
</evidence>
<evidence type="ECO:0000256" key="5">
    <source>
        <dbReference type="ARBA" id="ARBA00022839"/>
    </source>
</evidence>
<dbReference type="Gene3D" id="3.90.1640.30">
    <property type="match status" value="1"/>
</dbReference>
<dbReference type="STRING" id="679192.HMPREF9013_0591"/>
<keyword evidence="5 10" id="KW-0269">Exonuclease</keyword>
<dbReference type="Pfam" id="PF02272">
    <property type="entry name" value="DHHA1"/>
    <property type="match status" value="1"/>
</dbReference>
<dbReference type="Pfam" id="PF17768">
    <property type="entry name" value="RecJ_OB"/>
    <property type="match status" value="1"/>
</dbReference>
<dbReference type="PANTHER" id="PTHR30255">
    <property type="entry name" value="SINGLE-STRANDED-DNA-SPECIFIC EXONUCLEASE RECJ"/>
    <property type="match status" value="1"/>
</dbReference>
<evidence type="ECO:0000259" key="8">
    <source>
        <dbReference type="Pfam" id="PF02272"/>
    </source>
</evidence>
<dbReference type="SUPFAM" id="SSF64182">
    <property type="entry name" value="DHH phosphoesterases"/>
    <property type="match status" value="1"/>
</dbReference>
<evidence type="ECO:0000256" key="3">
    <source>
        <dbReference type="ARBA" id="ARBA00022722"/>
    </source>
</evidence>
<keyword evidence="3" id="KW-0540">Nuclease</keyword>
<evidence type="ECO:0000313" key="11">
    <source>
        <dbReference type="Proteomes" id="UP000005017"/>
    </source>
</evidence>
<keyword evidence="4" id="KW-0378">Hydrolase</keyword>
<evidence type="ECO:0000256" key="2">
    <source>
        <dbReference type="ARBA" id="ARBA00019841"/>
    </source>
</evidence>
<dbReference type="GO" id="GO:0003676">
    <property type="term" value="F:nucleic acid binding"/>
    <property type="evidence" value="ECO:0007669"/>
    <property type="project" value="InterPro"/>
</dbReference>
<comment type="similarity">
    <text evidence="1">Belongs to the RecJ family.</text>
</comment>
<accession>D2MQN7</accession>
<feature type="coiled-coil region" evidence="6">
    <location>
        <begin position="282"/>
        <end position="321"/>
    </location>
</feature>
<dbReference type="Pfam" id="PF01368">
    <property type="entry name" value="DHH"/>
    <property type="match status" value="1"/>
</dbReference>
<reference evidence="11" key="1">
    <citation type="submission" date="2009-12" db="EMBL/GenBank/DDBJ databases">
        <title>Sequence of Clostridiales genomosp. BVAB3 str. UPII9-5.</title>
        <authorList>
            <person name="Madupu R."/>
            <person name="Durkin A.S."/>
            <person name="Torralba M."/>
            <person name="Methe B."/>
            <person name="Sutton G.G."/>
            <person name="Strausberg R.L."/>
            <person name="Nelson K.E."/>
        </authorList>
    </citation>
    <scope>NUCLEOTIDE SEQUENCE [LARGE SCALE GENOMIC DNA]</scope>
    <source>
        <strain evidence="11">W1219</strain>
    </source>
</reference>
<dbReference type="RefSeq" id="WP_006627700.1">
    <property type="nucleotide sequence ID" value="NZ_ADFR01000016.1"/>
</dbReference>
<evidence type="ECO:0000313" key="10">
    <source>
        <dbReference type="EMBL" id="EFC05306.1"/>
    </source>
</evidence>
<evidence type="ECO:0000259" key="7">
    <source>
        <dbReference type="Pfam" id="PF01368"/>
    </source>
</evidence>
<comment type="caution">
    <text evidence="10">The sequence shown here is derived from an EMBL/GenBank/DDBJ whole genome shotgun (WGS) entry which is preliminary data.</text>
</comment>
<keyword evidence="11" id="KW-1185">Reference proteome</keyword>
<dbReference type="eggNOG" id="COG0608">
    <property type="taxonomic scope" value="Bacteria"/>
</dbReference>
<dbReference type="EMBL" id="ADFR01000016">
    <property type="protein sequence ID" value="EFC05306.1"/>
    <property type="molecule type" value="Genomic_DNA"/>
</dbReference>
<proteinExistence type="inferred from homology"/>